<proteinExistence type="predicted"/>
<accession>A0A450YRV3</accession>
<name>A0A450YRV3_9GAMM</name>
<protein>
    <submittedName>
        <fullName evidence="1">Uncharacterized protein</fullName>
    </submittedName>
</protein>
<dbReference type="EMBL" id="CAADFS010000020">
    <property type="protein sequence ID" value="VFK44284.1"/>
    <property type="molecule type" value="Genomic_DNA"/>
</dbReference>
<organism evidence="1">
    <name type="scientific">Candidatus Kentrum sp. TC</name>
    <dbReference type="NCBI Taxonomy" id="2126339"/>
    <lineage>
        <taxon>Bacteria</taxon>
        <taxon>Pseudomonadati</taxon>
        <taxon>Pseudomonadota</taxon>
        <taxon>Gammaproteobacteria</taxon>
        <taxon>Candidatus Kentrum</taxon>
    </lineage>
</organism>
<sequence length="41" mass="4767">MGALPRISRIKVMQGVFLAFFETDYLRIITDNFVFIYILGP</sequence>
<gene>
    <name evidence="1" type="ORF">BECKTC1821D_GA0114238_10209</name>
</gene>
<evidence type="ECO:0000313" key="1">
    <source>
        <dbReference type="EMBL" id="VFK44284.1"/>
    </source>
</evidence>
<reference evidence="1" key="1">
    <citation type="submission" date="2019-02" db="EMBL/GenBank/DDBJ databases">
        <authorList>
            <person name="Gruber-Vodicka R. H."/>
            <person name="Seah K. B. B."/>
        </authorList>
    </citation>
    <scope>NUCLEOTIDE SEQUENCE</scope>
    <source>
        <strain evidence="1">BECK_BZ123</strain>
    </source>
</reference>
<dbReference type="AlphaFoldDB" id="A0A450YRV3"/>